<dbReference type="AlphaFoldDB" id="A0A5C5XTQ8"/>
<name>A0A5C5XTQ8_9BACT</name>
<gene>
    <name evidence="1" type="ORF">CA85_27630</name>
</gene>
<keyword evidence="2" id="KW-1185">Reference proteome</keyword>
<proteinExistence type="predicted"/>
<organism evidence="1 2">
    <name type="scientific">Allorhodopirellula solitaria</name>
    <dbReference type="NCBI Taxonomy" id="2527987"/>
    <lineage>
        <taxon>Bacteria</taxon>
        <taxon>Pseudomonadati</taxon>
        <taxon>Planctomycetota</taxon>
        <taxon>Planctomycetia</taxon>
        <taxon>Pirellulales</taxon>
        <taxon>Pirellulaceae</taxon>
        <taxon>Allorhodopirellula</taxon>
    </lineage>
</organism>
<evidence type="ECO:0000313" key="1">
    <source>
        <dbReference type="EMBL" id="TWT66666.1"/>
    </source>
</evidence>
<sequence>MDRVTALADLLQTTFSTVAVEANDVAKCVKRVRKFSPVSLAQAFILGSAQWSVGCCL</sequence>
<reference evidence="1 2" key="1">
    <citation type="submission" date="2019-02" db="EMBL/GenBank/DDBJ databases">
        <title>Deep-cultivation of Planctomycetes and their phenomic and genomic characterization uncovers novel biology.</title>
        <authorList>
            <person name="Wiegand S."/>
            <person name="Jogler M."/>
            <person name="Boedeker C."/>
            <person name="Pinto D."/>
            <person name="Vollmers J."/>
            <person name="Rivas-Marin E."/>
            <person name="Kohn T."/>
            <person name="Peeters S.H."/>
            <person name="Heuer A."/>
            <person name="Rast P."/>
            <person name="Oberbeckmann S."/>
            <person name="Bunk B."/>
            <person name="Jeske O."/>
            <person name="Meyerdierks A."/>
            <person name="Storesund J.E."/>
            <person name="Kallscheuer N."/>
            <person name="Luecker S."/>
            <person name="Lage O.M."/>
            <person name="Pohl T."/>
            <person name="Merkel B.J."/>
            <person name="Hornburger P."/>
            <person name="Mueller R.-W."/>
            <person name="Bruemmer F."/>
            <person name="Labrenz M."/>
            <person name="Spormann A.M."/>
            <person name="Op Den Camp H."/>
            <person name="Overmann J."/>
            <person name="Amann R."/>
            <person name="Jetten M.S.M."/>
            <person name="Mascher T."/>
            <person name="Medema M.H."/>
            <person name="Devos D.P."/>
            <person name="Kaster A.-K."/>
            <person name="Ovreas L."/>
            <person name="Rohde M."/>
            <person name="Galperin M.Y."/>
            <person name="Jogler C."/>
        </authorList>
    </citation>
    <scope>NUCLEOTIDE SEQUENCE [LARGE SCALE GENOMIC DNA]</scope>
    <source>
        <strain evidence="1 2">CA85</strain>
    </source>
</reference>
<dbReference type="Proteomes" id="UP000318053">
    <property type="component" value="Unassembled WGS sequence"/>
</dbReference>
<dbReference type="EMBL" id="SJPK01000005">
    <property type="protein sequence ID" value="TWT66666.1"/>
    <property type="molecule type" value="Genomic_DNA"/>
</dbReference>
<protein>
    <submittedName>
        <fullName evidence="1">Uncharacterized protein</fullName>
    </submittedName>
</protein>
<accession>A0A5C5XTQ8</accession>
<comment type="caution">
    <text evidence="1">The sequence shown here is derived from an EMBL/GenBank/DDBJ whole genome shotgun (WGS) entry which is preliminary data.</text>
</comment>
<evidence type="ECO:0000313" key="2">
    <source>
        <dbReference type="Proteomes" id="UP000318053"/>
    </source>
</evidence>